<evidence type="ECO:0000313" key="4">
    <source>
        <dbReference type="Proteomes" id="UP000076154"/>
    </source>
</evidence>
<dbReference type="InterPro" id="IPR036322">
    <property type="entry name" value="WD40_repeat_dom_sf"/>
</dbReference>
<evidence type="ECO:0000259" key="1">
    <source>
        <dbReference type="Pfam" id="PF12657"/>
    </source>
</evidence>
<name>A0A369J3Z6_HYPMA</name>
<evidence type="ECO:0000313" key="3">
    <source>
        <dbReference type="EMBL" id="RDB15870.1"/>
    </source>
</evidence>
<dbReference type="InterPro" id="IPR024764">
    <property type="entry name" value="TFIIIC_Znf"/>
</dbReference>
<evidence type="ECO:0000259" key="2">
    <source>
        <dbReference type="Pfam" id="PF12660"/>
    </source>
</evidence>
<dbReference type="PANTHER" id="PTHR15496:SF2">
    <property type="entry name" value="GENERAL TRANSCRIPTION FACTOR 3C POLYPEPTIDE 4"/>
    <property type="match status" value="1"/>
</dbReference>
<protein>
    <recommendedName>
        <fullName evidence="5">Transcription factor IIIC 90kDa subunit N-terminal domain-containing protein</fullName>
    </recommendedName>
</protein>
<reference evidence="3" key="1">
    <citation type="submission" date="2018-04" db="EMBL/GenBank/DDBJ databases">
        <title>Whole genome sequencing of Hypsizygus marmoreus.</title>
        <authorList>
            <person name="Choi I.-G."/>
            <person name="Min B."/>
            <person name="Kim J.-G."/>
            <person name="Kim S."/>
            <person name="Oh Y.-L."/>
            <person name="Kong W.-S."/>
            <person name="Park H."/>
            <person name="Jeong J."/>
            <person name="Song E.-S."/>
        </authorList>
    </citation>
    <scope>NUCLEOTIDE SEQUENCE [LARGE SCALE GENOMIC DNA]</scope>
    <source>
        <strain evidence="3">51987-8</strain>
    </source>
</reference>
<organism evidence="3 4">
    <name type="scientific">Hypsizygus marmoreus</name>
    <name type="common">White beech mushroom</name>
    <name type="synonym">Agaricus marmoreus</name>
    <dbReference type="NCBI Taxonomy" id="39966"/>
    <lineage>
        <taxon>Eukaryota</taxon>
        <taxon>Fungi</taxon>
        <taxon>Dikarya</taxon>
        <taxon>Basidiomycota</taxon>
        <taxon>Agaricomycotina</taxon>
        <taxon>Agaricomycetes</taxon>
        <taxon>Agaricomycetidae</taxon>
        <taxon>Agaricales</taxon>
        <taxon>Tricholomatineae</taxon>
        <taxon>Lyophyllaceae</taxon>
        <taxon>Hypsizygus</taxon>
    </lineage>
</organism>
<gene>
    <name evidence="3" type="ORF">Hypma_003654</name>
</gene>
<dbReference type="PANTHER" id="PTHR15496">
    <property type="entry name" value="GENERAL TRANSCRIPTION FACTOR 3C POLYPEPTIDE 4 FAMILY"/>
    <property type="match status" value="1"/>
</dbReference>
<dbReference type="OrthoDB" id="421374at2759"/>
<dbReference type="Gene3D" id="2.130.10.10">
    <property type="entry name" value="YVTN repeat-like/Quinoprotein amine dehydrogenase"/>
    <property type="match status" value="1"/>
</dbReference>
<accession>A0A369J3Z6</accession>
<comment type="caution">
    <text evidence="3">The sequence shown here is derived from an EMBL/GenBank/DDBJ whole genome shotgun (WGS) entry which is preliminary data.</text>
</comment>
<dbReference type="InterPro" id="IPR015943">
    <property type="entry name" value="WD40/YVTN_repeat-like_dom_sf"/>
</dbReference>
<feature type="domain" description="Transcription factor IIIC 90kDa subunit N-terminal" evidence="1">
    <location>
        <begin position="25"/>
        <end position="147"/>
    </location>
</feature>
<dbReference type="AlphaFoldDB" id="A0A369J3Z6"/>
<dbReference type="GO" id="GO:0004402">
    <property type="term" value="F:histone acetyltransferase activity"/>
    <property type="evidence" value="ECO:0007669"/>
    <property type="project" value="InterPro"/>
</dbReference>
<dbReference type="STRING" id="39966.A0A369J3Z6"/>
<feature type="domain" description="Transcription factor IIIC putative zinc-finger" evidence="2">
    <location>
        <begin position="646"/>
        <end position="741"/>
    </location>
</feature>
<dbReference type="GO" id="GO:0006384">
    <property type="term" value="P:transcription initiation at RNA polymerase III promoter"/>
    <property type="evidence" value="ECO:0007669"/>
    <property type="project" value="InterPro"/>
</dbReference>
<keyword evidence="4" id="KW-1185">Reference proteome</keyword>
<dbReference type="InParanoid" id="A0A369J3Z6"/>
<dbReference type="SUPFAM" id="SSF50978">
    <property type="entry name" value="WD40 repeat-like"/>
    <property type="match status" value="1"/>
</dbReference>
<dbReference type="InterPro" id="IPR024761">
    <property type="entry name" value="TFIIIC_delta_N"/>
</dbReference>
<evidence type="ECO:0008006" key="5">
    <source>
        <dbReference type="Google" id="ProtNLM"/>
    </source>
</evidence>
<proteinExistence type="predicted"/>
<dbReference type="InterPro" id="IPR044230">
    <property type="entry name" value="GTF3C4"/>
</dbReference>
<dbReference type="Proteomes" id="UP000076154">
    <property type="component" value="Unassembled WGS sequence"/>
</dbReference>
<dbReference type="Pfam" id="PF12660">
    <property type="entry name" value="zf-TFIIIC"/>
    <property type="match status" value="1"/>
</dbReference>
<sequence length="745" mass="82090">MEPYPIRTKLNFPTTALPSLTCLQWSDDGQVFLVTKSSIYIVTPNRSAIVKPPGSKRLSHEKPLDWFRTMIEIDKKKFLNWNVVSEDWGAVVFGSLDVGIRGVAISPSSLTKDSGCVAAVLSSNMDLSLWAPDRNRLQGKWGQSMIIRPRMRFRHKRQADFGLDPAPALDASLLAAGTRGGFLKFLRFENGEVICLDQIKVSDNWLTHLTFSAWTLVEKGKCEARLACGTSNGSIELLTVTQTLTSVPSSSGLGPIFSVQRQFQHKGQQFGDPGRGSLTALTWIESKDNMILVACKPGLVFLFASPSSSLGWSGRRLLQFRSQKLSVGSSSLGPVSGLHHLPAHDALIICLADGSLHIIHHIAVEPSWTSKVSRNDLASQKLSENLRLSFVQAEPGKIKHTDVNRISGLIPYDGQATFLWIHESCQPTDLNYTYDTKHRSMFMAAQLWKHPNHDPFLRDFESTLSTAKTTAGTPVHLLRPFLLYIVEHPDVVPNVIELLRSPNGTLEYSCNDIISSSHTSAGPTLQREFRTCLSRYLFGSNLLLRLRMKLTVADMLLKTMPESSARVECEEIACHQFCTLSQVILRTLINHIAPIVDLLTVDDFPFPLRLTSKTSLPGCPAALVAEAKILADVIHSKMSTAGIDNIMRELCPACDAEILLESGANAICANGHSWGRCSITSFILSTGMVRRCVGCSRKALLPLSCNASPDVGNWLPKAGQSWIVEEILDAVSRCLFCGNSFVWAL</sequence>
<dbReference type="EMBL" id="LUEZ02000138">
    <property type="protein sequence ID" value="RDB15870.1"/>
    <property type="molecule type" value="Genomic_DNA"/>
</dbReference>
<dbReference type="GO" id="GO:0000127">
    <property type="term" value="C:transcription factor TFIIIC complex"/>
    <property type="evidence" value="ECO:0007669"/>
    <property type="project" value="InterPro"/>
</dbReference>
<dbReference type="Pfam" id="PF12657">
    <property type="entry name" value="TFIIIC_delta"/>
    <property type="match status" value="1"/>
</dbReference>